<name>A0A7W6J5Z9_9HYPH</name>
<dbReference type="EMBL" id="JACIEZ010000004">
    <property type="protein sequence ID" value="MBB4065413.1"/>
    <property type="molecule type" value="Genomic_DNA"/>
</dbReference>
<comment type="caution">
    <text evidence="1">The sequence shown here is derived from an EMBL/GenBank/DDBJ whole genome shotgun (WGS) entry which is preliminary data.</text>
</comment>
<organism evidence="1 2">
    <name type="scientific">Gellertiella hungarica</name>
    <dbReference type="NCBI Taxonomy" id="1572859"/>
    <lineage>
        <taxon>Bacteria</taxon>
        <taxon>Pseudomonadati</taxon>
        <taxon>Pseudomonadota</taxon>
        <taxon>Alphaproteobacteria</taxon>
        <taxon>Hyphomicrobiales</taxon>
        <taxon>Rhizobiaceae</taxon>
        <taxon>Gellertiella</taxon>
    </lineage>
</organism>
<gene>
    <name evidence="1" type="ORF">GGR23_002614</name>
</gene>
<evidence type="ECO:0000313" key="1">
    <source>
        <dbReference type="EMBL" id="MBB4065413.1"/>
    </source>
</evidence>
<proteinExistence type="predicted"/>
<protein>
    <submittedName>
        <fullName evidence="1">Uncharacterized protein</fullName>
    </submittedName>
</protein>
<reference evidence="1 2" key="1">
    <citation type="submission" date="2020-08" db="EMBL/GenBank/DDBJ databases">
        <title>Genomic Encyclopedia of Type Strains, Phase IV (KMG-IV): sequencing the most valuable type-strain genomes for metagenomic binning, comparative biology and taxonomic classification.</title>
        <authorList>
            <person name="Goeker M."/>
        </authorList>
    </citation>
    <scope>NUCLEOTIDE SEQUENCE [LARGE SCALE GENOMIC DNA]</scope>
    <source>
        <strain evidence="1 2">DSM 29853</strain>
    </source>
</reference>
<accession>A0A7W6J5Z9</accession>
<sequence length="71" mass="7676">MNSFWVIFGDDVAIGKITAGLQAVPAKNAECKDDTWTFDADWDTTSRDVANLRGRIESKSGPKSIVSIGSN</sequence>
<keyword evidence="2" id="KW-1185">Reference proteome</keyword>
<evidence type="ECO:0000313" key="2">
    <source>
        <dbReference type="Proteomes" id="UP000528286"/>
    </source>
</evidence>
<dbReference type="Proteomes" id="UP000528286">
    <property type="component" value="Unassembled WGS sequence"/>
</dbReference>
<dbReference type="AlphaFoldDB" id="A0A7W6J5Z9"/>
<dbReference type="RefSeq" id="WP_183366696.1">
    <property type="nucleotide sequence ID" value="NZ_JACIEZ010000004.1"/>
</dbReference>